<feature type="region of interest" description="Disordered" evidence="13">
    <location>
        <begin position="611"/>
        <end position="640"/>
    </location>
</feature>
<dbReference type="GO" id="GO:0005743">
    <property type="term" value="C:mitochondrial inner membrane"/>
    <property type="evidence" value="ECO:0007669"/>
    <property type="project" value="TreeGrafter"/>
</dbReference>
<dbReference type="PANTHER" id="PTHR43394">
    <property type="entry name" value="ATP-DEPENDENT PERMEASE MDL1, MITOCHONDRIAL"/>
    <property type="match status" value="1"/>
</dbReference>
<dbReference type="GO" id="GO:0015421">
    <property type="term" value="F:ABC-type oligopeptide transporter activity"/>
    <property type="evidence" value="ECO:0007669"/>
    <property type="project" value="TreeGrafter"/>
</dbReference>
<keyword evidence="4" id="KW-0813">Transport</keyword>
<dbReference type="InterPro" id="IPR027417">
    <property type="entry name" value="P-loop_NTPase"/>
</dbReference>
<evidence type="ECO:0000256" key="2">
    <source>
        <dbReference type="ARBA" id="ARBA00007577"/>
    </source>
</evidence>
<dbReference type="Gene3D" id="3.40.50.300">
    <property type="entry name" value="P-loop containing nucleotide triphosphate hydrolases"/>
    <property type="match status" value="2"/>
</dbReference>
<dbReference type="Proteomes" id="UP000030746">
    <property type="component" value="Unassembled WGS sequence"/>
</dbReference>
<dbReference type="SUPFAM" id="SSF90123">
    <property type="entry name" value="ABC transporter transmembrane region"/>
    <property type="match status" value="2"/>
</dbReference>
<dbReference type="FunFam" id="3.40.50.300:FF:000302">
    <property type="entry name" value="ATP-binding cassette subfamily B member 5"/>
    <property type="match status" value="1"/>
</dbReference>
<evidence type="ECO:0000313" key="17">
    <source>
        <dbReference type="EMBL" id="ESO88014.1"/>
    </source>
</evidence>
<dbReference type="KEGG" id="lgi:LOTGIDRAFT_126879"/>
<evidence type="ECO:0000256" key="6">
    <source>
        <dbReference type="ARBA" id="ARBA00022737"/>
    </source>
</evidence>
<feature type="transmembrane region" description="Helical" evidence="14">
    <location>
        <begin position="808"/>
        <end position="829"/>
    </location>
</feature>
<dbReference type="FunFam" id="3.40.50.300:FF:000479">
    <property type="entry name" value="Multidrug resistance protein 1A"/>
    <property type="match status" value="1"/>
</dbReference>
<evidence type="ECO:0000313" key="18">
    <source>
        <dbReference type="Proteomes" id="UP000030746"/>
    </source>
</evidence>
<evidence type="ECO:0000256" key="9">
    <source>
        <dbReference type="ARBA" id="ARBA00022967"/>
    </source>
</evidence>
<dbReference type="Pfam" id="PF00005">
    <property type="entry name" value="ABC_tran"/>
    <property type="match status" value="2"/>
</dbReference>
<dbReference type="CDD" id="cd18578">
    <property type="entry name" value="ABC_6TM_Pgp_ABCB1_D2_like"/>
    <property type="match status" value="1"/>
</dbReference>
<feature type="transmembrane region" description="Helical" evidence="14">
    <location>
        <begin position="886"/>
        <end position="910"/>
    </location>
</feature>
<feature type="transmembrane region" description="Helical" evidence="14">
    <location>
        <begin position="701"/>
        <end position="726"/>
    </location>
</feature>
<keyword evidence="9" id="KW-1278">Translocase</keyword>
<feature type="transmembrane region" description="Helical" evidence="14">
    <location>
        <begin position="251"/>
        <end position="271"/>
    </location>
</feature>
<dbReference type="PROSITE" id="PS00211">
    <property type="entry name" value="ABC_TRANSPORTER_1"/>
    <property type="match status" value="2"/>
</dbReference>
<evidence type="ECO:0000256" key="13">
    <source>
        <dbReference type="SAM" id="MobiDB-lite"/>
    </source>
</evidence>
<dbReference type="InterPro" id="IPR036640">
    <property type="entry name" value="ABC1_TM_sf"/>
</dbReference>
<dbReference type="EC" id="7.6.2.2" evidence="3"/>
<evidence type="ECO:0000256" key="10">
    <source>
        <dbReference type="ARBA" id="ARBA00022989"/>
    </source>
</evidence>
<dbReference type="InterPro" id="IPR003593">
    <property type="entry name" value="AAA+_ATPase"/>
</dbReference>
<dbReference type="PANTHER" id="PTHR43394:SF27">
    <property type="entry name" value="ATP-DEPENDENT TRANSLOCASE ABCB1-LIKE"/>
    <property type="match status" value="1"/>
</dbReference>
<keyword evidence="6" id="KW-0677">Repeat</keyword>
<evidence type="ECO:0000256" key="8">
    <source>
        <dbReference type="ARBA" id="ARBA00022840"/>
    </source>
</evidence>
<dbReference type="FunFam" id="1.20.1560.10:FF:000018">
    <property type="entry name" value="ATP-binding cassette subfamily B member 11"/>
    <property type="match status" value="1"/>
</dbReference>
<dbReference type="EMBL" id="KB202793">
    <property type="protein sequence ID" value="ESO88014.1"/>
    <property type="molecule type" value="Genomic_DNA"/>
</dbReference>
<feature type="domain" description="ABC transmembrane type-1" evidence="16">
    <location>
        <begin position="659"/>
        <end position="949"/>
    </location>
</feature>
<dbReference type="PROSITE" id="PS50893">
    <property type="entry name" value="ABC_TRANSPORTER_2"/>
    <property type="match status" value="2"/>
</dbReference>
<name>V4BHF6_LOTGI</name>
<dbReference type="CTD" id="20232649"/>
<dbReference type="Gene3D" id="1.20.1560.10">
    <property type="entry name" value="ABC transporter type 1, transmembrane domain"/>
    <property type="match status" value="1"/>
</dbReference>
<evidence type="ECO:0000256" key="3">
    <source>
        <dbReference type="ARBA" id="ARBA00012191"/>
    </source>
</evidence>
<dbReference type="PROSITE" id="PS50929">
    <property type="entry name" value="ABC_TM1F"/>
    <property type="match status" value="2"/>
</dbReference>
<dbReference type="InterPro" id="IPR017871">
    <property type="entry name" value="ABC_transporter-like_CS"/>
</dbReference>
<reference evidence="17 18" key="1">
    <citation type="journal article" date="2013" name="Nature">
        <title>Insights into bilaterian evolution from three spiralian genomes.</title>
        <authorList>
            <person name="Simakov O."/>
            <person name="Marletaz F."/>
            <person name="Cho S.J."/>
            <person name="Edsinger-Gonzales E."/>
            <person name="Havlak P."/>
            <person name="Hellsten U."/>
            <person name="Kuo D.H."/>
            <person name="Larsson T."/>
            <person name="Lv J."/>
            <person name="Arendt D."/>
            <person name="Savage R."/>
            <person name="Osoegawa K."/>
            <person name="de Jong P."/>
            <person name="Grimwood J."/>
            <person name="Chapman J.A."/>
            <person name="Shapiro H."/>
            <person name="Aerts A."/>
            <person name="Otillar R.P."/>
            <person name="Terry A.Y."/>
            <person name="Boore J.L."/>
            <person name="Grigoriev I.V."/>
            <person name="Lindberg D.R."/>
            <person name="Seaver E.C."/>
            <person name="Weisblat D.A."/>
            <person name="Putnam N.H."/>
            <person name="Rokhsar D.S."/>
        </authorList>
    </citation>
    <scope>NUCLEOTIDE SEQUENCE [LARGE SCALE GENOMIC DNA]</scope>
</reference>
<keyword evidence="5 14" id="KW-0812">Transmembrane</keyword>
<dbReference type="GeneID" id="20232649"/>
<evidence type="ECO:0000256" key="4">
    <source>
        <dbReference type="ARBA" id="ARBA00022448"/>
    </source>
</evidence>
<protein>
    <recommendedName>
        <fullName evidence="3">ABC-type xenobiotic transporter</fullName>
        <ecNumber evidence="3">7.6.2.2</ecNumber>
    </recommendedName>
</protein>
<dbReference type="Pfam" id="PF00664">
    <property type="entry name" value="ABC_membrane"/>
    <property type="match status" value="2"/>
</dbReference>
<gene>
    <name evidence="17" type="ORF">LOTGIDRAFT_126879</name>
</gene>
<keyword evidence="10 14" id="KW-1133">Transmembrane helix</keyword>
<feature type="transmembrane region" description="Helical" evidence="14">
    <location>
        <begin position="70"/>
        <end position="93"/>
    </location>
</feature>
<feature type="domain" description="ABC transporter" evidence="15">
    <location>
        <begin position="984"/>
        <end position="1222"/>
    </location>
</feature>
<feature type="non-terminal residue" evidence="17">
    <location>
        <position position="1"/>
    </location>
</feature>
<comment type="similarity">
    <text evidence="2">Belongs to the ABC transporter superfamily. ABCB family. Multidrug resistance exporter (TC 3.A.1.201) subfamily.</text>
</comment>
<evidence type="ECO:0000256" key="12">
    <source>
        <dbReference type="ARBA" id="ARBA00023180"/>
    </source>
</evidence>
<dbReference type="SUPFAM" id="SSF52540">
    <property type="entry name" value="P-loop containing nucleoside triphosphate hydrolases"/>
    <property type="match status" value="2"/>
</dbReference>
<dbReference type="InterPro" id="IPR003439">
    <property type="entry name" value="ABC_transporter-like_ATP-bd"/>
</dbReference>
<feature type="transmembrane region" description="Helical" evidence="14">
    <location>
        <begin position="283"/>
        <end position="303"/>
    </location>
</feature>
<dbReference type="GO" id="GO:0090374">
    <property type="term" value="P:oligopeptide export from mitochondrion"/>
    <property type="evidence" value="ECO:0007669"/>
    <property type="project" value="TreeGrafter"/>
</dbReference>
<feature type="compositionally biased region" description="Low complexity" evidence="13">
    <location>
        <begin position="629"/>
        <end position="640"/>
    </location>
</feature>
<sequence length="1229" mass="135463">FRFSDCYDVLLMVIGVLVSMLHGAAYPAMVYVFGESIDLFISTGVLEQFLNKPSVKEFLGTMLDQMFWYAMYYIIIGSSVIILGYIQISVWMITAERQIHRIRLTFYGNILKQDIRWFDLNDSGQLNSRLSDDIGRIHEGLGDKLGSSVQWISAFLAGCIIGFINGWKLTLVILSISPVLILASALMSKLAASLTNKELKAYAKAGSIAEEVLSSIRTVVAFGGQHTEAVRYGENLTEAKKFGIKKSISNGLCLGFLSFVVMATYSLGFWYGTKLTIIEPEMYSVGKMMIVFYAVFVGSFSLGNASPGFTALSSARGAAYVIYHMIDQKPAINISNDDGLQPEVVNGYIKFRNVSFSYPSRPEVQVLKHIDLNVKKGQTVALVGSSGCGKSTVVQLLQRFYDPLDGQISLDGNNVKELNLNWYRNNIGIVSQEPSLFATTIAENIKFGKEEVTEAQMVEAAKIANAYHFIVQLPQKFNTLVGERGAQLSGGQKQRIAIARALVRDPKILLLDEATSALDSESESIVQKALDKAREGRTTIIIAHRLSTIRSADEIYAFQDGAVMERGNHDELLNKRGIYYNLVMNQVSSVEIEEDLHEFIRTESLRRSGKLERSLSRKSKRSTYTAPPDSDVTQTDTDQSSGGLLTMFAMNSPEWYLIVIGCLAALLSGSVQPSFAIIFSEVLRVGDDSDHLTDIERQNEVLKLCLILLGIGCGSWLATFLQSYMFGISGERLTLRLRKNTFTAMLNQEMAWFDREENNTGSLTTKLATEASSIQGATGVRLGMAFQNISSMGIALVIAFIFGWKLSLLISAFLPFIVIAGAIQIKILAGVAGKNKTALENAGKVAVESLDNIRTVTSFSLQERFQKMYSTQLARPYRRALGKAHLAGAAFGFSQSVIFFAYAASFYYGAYLIRQNEMDYVSVFRVFVAIVFGAYALGQASAFAPDASKAKMAARDICHLLDRKPTIDCNNVTGTIPQQISSAINFRNVRFGYPTRPDINVLKGLDINIEAGQTVALVGTSGCGKSTVIQILQRLYDPYSGNILIGGSKVSDLNIQWLRSQIGLVSQEPVLFNRSIKDNIVYGDLSRTVSTEEVISAARKANIHHFIMQLPKSYDTTVGEKGSQLSGGQKQRIAIARALIRNPKILLLDEATSALDTESEKVVHEALETARVGRTCIIIAHRLSTIQSADNIVVIRNGTVIEQGSHSELLKIQGFYYKLYTAQNKTLLH</sequence>
<evidence type="ECO:0000256" key="14">
    <source>
        <dbReference type="SAM" id="Phobius"/>
    </source>
</evidence>
<proteinExistence type="inferred from homology"/>
<evidence type="ECO:0000256" key="1">
    <source>
        <dbReference type="ARBA" id="ARBA00004141"/>
    </source>
</evidence>
<organism evidence="17 18">
    <name type="scientific">Lottia gigantea</name>
    <name type="common">Giant owl limpet</name>
    <dbReference type="NCBI Taxonomy" id="225164"/>
    <lineage>
        <taxon>Eukaryota</taxon>
        <taxon>Metazoa</taxon>
        <taxon>Spiralia</taxon>
        <taxon>Lophotrochozoa</taxon>
        <taxon>Mollusca</taxon>
        <taxon>Gastropoda</taxon>
        <taxon>Patellogastropoda</taxon>
        <taxon>Lottioidea</taxon>
        <taxon>Lottiidae</taxon>
        <taxon>Lottia</taxon>
    </lineage>
</organism>
<dbReference type="SMART" id="SM00382">
    <property type="entry name" value="AAA"/>
    <property type="match status" value="2"/>
</dbReference>
<feature type="transmembrane region" description="Helical" evidence="14">
    <location>
        <begin position="655"/>
        <end position="679"/>
    </location>
</feature>
<dbReference type="OrthoDB" id="6500128at2759"/>
<dbReference type="FunFam" id="1.20.1560.10:FF:000009">
    <property type="entry name" value="ABC transporter B family member 1"/>
    <property type="match status" value="1"/>
</dbReference>
<evidence type="ECO:0000259" key="15">
    <source>
        <dbReference type="PROSITE" id="PS50893"/>
    </source>
</evidence>
<keyword evidence="11 14" id="KW-0472">Membrane</keyword>
<comment type="subcellular location">
    <subcellularLocation>
        <location evidence="1">Membrane</location>
        <topology evidence="1">Multi-pass membrane protein</topology>
    </subcellularLocation>
</comment>
<dbReference type="InterPro" id="IPR039421">
    <property type="entry name" value="Type_1_exporter"/>
</dbReference>
<feature type="transmembrane region" description="Helical" evidence="14">
    <location>
        <begin position="782"/>
        <end position="802"/>
    </location>
</feature>
<dbReference type="GO" id="GO:0016887">
    <property type="term" value="F:ATP hydrolysis activity"/>
    <property type="evidence" value="ECO:0007669"/>
    <property type="project" value="InterPro"/>
</dbReference>
<evidence type="ECO:0000259" key="16">
    <source>
        <dbReference type="PROSITE" id="PS50929"/>
    </source>
</evidence>
<feature type="transmembrane region" description="Helical" evidence="14">
    <location>
        <begin position="9"/>
        <end position="33"/>
    </location>
</feature>
<keyword evidence="18" id="KW-1185">Reference proteome</keyword>
<dbReference type="OMA" id="WAFQSWV"/>
<dbReference type="HOGENOM" id="CLU_000604_17_2_1"/>
<dbReference type="CDD" id="cd18577">
    <property type="entry name" value="ABC_6TM_Pgp_ABCB1_D1_like"/>
    <property type="match status" value="1"/>
</dbReference>
<feature type="transmembrane region" description="Helical" evidence="14">
    <location>
        <begin position="922"/>
        <end position="944"/>
    </location>
</feature>
<feature type="transmembrane region" description="Helical" evidence="14">
    <location>
        <begin position="170"/>
        <end position="192"/>
    </location>
</feature>
<feature type="domain" description="ABC transmembrane type-1" evidence="16">
    <location>
        <begin position="13"/>
        <end position="314"/>
    </location>
</feature>
<feature type="domain" description="ABC transporter" evidence="15">
    <location>
        <begin position="349"/>
        <end position="585"/>
    </location>
</feature>
<keyword evidence="7" id="KW-0547">Nucleotide-binding</keyword>
<dbReference type="GO" id="GO:0008559">
    <property type="term" value="F:ABC-type xenobiotic transporter activity"/>
    <property type="evidence" value="ECO:0007669"/>
    <property type="project" value="UniProtKB-EC"/>
</dbReference>
<accession>V4BHF6</accession>
<feature type="transmembrane region" description="Helical" evidence="14">
    <location>
        <begin position="145"/>
        <end position="164"/>
    </location>
</feature>
<dbReference type="InterPro" id="IPR011527">
    <property type="entry name" value="ABC1_TM_dom"/>
</dbReference>
<dbReference type="RefSeq" id="XP_009061328.1">
    <property type="nucleotide sequence ID" value="XM_009063080.1"/>
</dbReference>
<dbReference type="AlphaFoldDB" id="V4BHF6"/>
<evidence type="ECO:0000256" key="7">
    <source>
        <dbReference type="ARBA" id="ARBA00022741"/>
    </source>
</evidence>
<evidence type="ECO:0000256" key="11">
    <source>
        <dbReference type="ARBA" id="ARBA00023136"/>
    </source>
</evidence>
<dbReference type="CDD" id="cd03249">
    <property type="entry name" value="ABC_MTABC3_MDL1_MDL2"/>
    <property type="match status" value="2"/>
</dbReference>
<keyword evidence="12" id="KW-0325">Glycoprotein</keyword>
<evidence type="ECO:0000256" key="5">
    <source>
        <dbReference type="ARBA" id="ARBA00022692"/>
    </source>
</evidence>
<keyword evidence="8" id="KW-0067">ATP-binding</keyword>
<dbReference type="GO" id="GO:0005524">
    <property type="term" value="F:ATP binding"/>
    <property type="evidence" value="ECO:0007669"/>
    <property type="project" value="UniProtKB-KW"/>
</dbReference>